<feature type="compositionally biased region" description="Basic and acidic residues" evidence="1">
    <location>
        <begin position="13"/>
        <end position="22"/>
    </location>
</feature>
<feature type="region of interest" description="Disordered" evidence="1">
    <location>
        <begin position="1"/>
        <end position="23"/>
    </location>
</feature>
<keyword evidence="3" id="KW-1185">Reference proteome</keyword>
<accession>A0A3S2UG67</accession>
<reference evidence="2 3" key="1">
    <citation type="submission" date="2018-11" db="EMBL/GenBank/DDBJ databases">
        <authorList>
            <person name="Lopez-Roques C."/>
            <person name="Donnadieu C."/>
            <person name="Bouchez O."/>
            <person name="Klopp C."/>
            <person name="Cabau C."/>
            <person name="Zahm M."/>
        </authorList>
    </citation>
    <scope>NUCLEOTIDE SEQUENCE [LARGE SCALE GENOMIC DNA]</scope>
    <source>
        <strain evidence="2">RS831</strain>
        <tissue evidence="2">Whole body</tissue>
    </source>
</reference>
<proteinExistence type="predicted"/>
<gene>
    <name evidence="2" type="ORF">OJAV_G00062610</name>
</gene>
<name>A0A3S2UG67_ORYJA</name>
<dbReference type="OrthoDB" id="10579710at2759"/>
<protein>
    <submittedName>
        <fullName evidence="2">Uncharacterized protein</fullName>
    </submittedName>
</protein>
<sequence>MTFGNTKTQIRTNTREGGKSRDPLLLSASLNSPLLIQLSGRRDSACSDSLTWPPSLCGSPSPWGLPPFHSLPPDWIHPQNALLKLVKWNQINCSMDLVPFNQL</sequence>
<dbReference type="AlphaFoldDB" id="A0A3S2UG67"/>
<evidence type="ECO:0000313" key="3">
    <source>
        <dbReference type="Proteomes" id="UP000283210"/>
    </source>
</evidence>
<organism evidence="2 3">
    <name type="scientific">Oryzias javanicus</name>
    <name type="common">Javanese ricefish</name>
    <name type="synonym">Aplocheilus javanicus</name>
    <dbReference type="NCBI Taxonomy" id="123683"/>
    <lineage>
        <taxon>Eukaryota</taxon>
        <taxon>Metazoa</taxon>
        <taxon>Chordata</taxon>
        <taxon>Craniata</taxon>
        <taxon>Vertebrata</taxon>
        <taxon>Euteleostomi</taxon>
        <taxon>Actinopterygii</taxon>
        <taxon>Neopterygii</taxon>
        <taxon>Teleostei</taxon>
        <taxon>Neoteleostei</taxon>
        <taxon>Acanthomorphata</taxon>
        <taxon>Ovalentaria</taxon>
        <taxon>Atherinomorphae</taxon>
        <taxon>Beloniformes</taxon>
        <taxon>Adrianichthyidae</taxon>
        <taxon>Oryziinae</taxon>
        <taxon>Oryzias</taxon>
    </lineage>
</organism>
<evidence type="ECO:0000313" key="2">
    <source>
        <dbReference type="EMBL" id="RVE70208.1"/>
    </source>
</evidence>
<reference evidence="2 3" key="2">
    <citation type="submission" date="2019-01" db="EMBL/GenBank/DDBJ databases">
        <title>A chromosome length genome reference of the Java medaka (oryzias javanicus).</title>
        <authorList>
            <person name="Herpin A."/>
            <person name="Takehana Y."/>
            <person name="Naruse K."/>
            <person name="Ansai S."/>
            <person name="Kawaguchi M."/>
        </authorList>
    </citation>
    <scope>NUCLEOTIDE SEQUENCE [LARGE SCALE GENOMIC DNA]</scope>
    <source>
        <strain evidence="2">RS831</strain>
        <tissue evidence="2">Whole body</tissue>
    </source>
</reference>
<feature type="compositionally biased region" description="Polar residues" evidence="1">
    <location>
        <begin position="1"/>
        <end position="12"/>
    </location>
</feature>
<evidence type="ECO:0000256" key="1">
    <source>
        <dbReference type="SAM" id="MobiDB-lite"/>
    </source>
</evidence>
<dbReference type="EMBL" id="CM012443">
    <property type="protein sequence ID" value="RVE70208.1"/>
    <property type="molecule type" value="Genomic_DNA"/>
</dbReference>
<dbReference type="Proteomes" id="UP000283210">
    <property type="component" value="Chromosome 7"/>
</dbReference>